<dbReference type="PANTHER" id="PTHR43433:SF4">
    <property type="entry name" value="NON-HEME CHLOROPEROXIDASE-RELATED"/>
    <property type="match status" value="1"/>
</dbReference>
<evidence type="ECO:0000313" key="2">
    <source>
        <dbReference type="EMBL" id="ARQ03181.1"/>
    </source>
</evidence>
<dbReference type="AlphaFoldDB" id="A0A1W7A174"/>
<protein>
    <submittedName>
        <fullName evidence="2">Alpha/beta hydrolase</fullName>
    </submittedName>
</protein>
<accession>A0A1W7A174</accession>
<dbReference type="Gene3D" id="3.40.50.1820">
    <property type="entry name" value="alpha/beta hydrolase"/>
    <property type="match status" value="1"/>
</dbReference>
<keyword evidence="3" id="KW-1185">Reference proteome</keyword>
<keyword evidence="2" id="KW-0378">Hydrolase</keyword>
<dbReference type="EMBL" id="CP021112">
    <property type="protein sequence ID" value="ARQ03181.1"/>
    <property type="molecule type" value="Genomic_DNA"/>
</dbReference>
<dbReference type="InterPro" id="IPR050471">
    <property type="entry name" value="AB_hydrolase"/>
</dbReference>
<dbReference type="KEGG" id="psin:CAK95_24910"/>
<organism evidence="2 3">
    <name type="scientific">Pseudorhodoplanes sinuspersici</name>
    <dbReference type="NCBI Taxonomy" id="1235591"/>
    <lineage>
        <taxon>Bacteria</taxon>
        <taxon>Pseudomonadati</taxon>
        <taxon>Pseudomonadota</taxon>
        <taxon>Alphaproteobacteria</taxon>
        <taxon>Hyphomicrobiales</taxon>
        <taxon>Pseudorhodoplanes</taxon>
    </lineage>
</organism>
<reference evidence="2 3" key="1">
    <citation type="submission" date="2017-05" db="EMBL/GenBank/DDBJ databases">
        <title>Full genome sequence of Pseudorhodoplanes sinuspersici.</title>
        <authorList>
            <person name="Dastgheib S.M.M."/>
            <person name="Shavandi M."/>
            <person name="Tirandaz H."/>
        </authorList>
    </citation>
    <scope>NUCLEOTIDE SEQUENCE [LARGE SCALE GENOMIC DNA]</scope>
    <source>
        <strain evidence="2 3">RIPI110</strain>
    </source>
</reference>
<dbReference type="SUPFAM" id="SSF53474">
    <property type="entry name" value="alpha/beta-Hydrolases"/>
    <property type="match status" value="1"/>
</dbReference>
<dbReference type="InterPro" id="IPR000073">
    <property type="entry name" value="AB_hydrolase_1"/>
</dbReference>
<dbReference type="GO" id="GO:0016787">
    <property type="term" value="F:hydrolase activity"/>
    <property type="evidence" value="ECO:0007669"/>
    <property type="project" value="UniProtKB-KW"/>
</dbReference>
<dbReference type="Proteomes" id="UP000194137">
    <property type="component" value="Chromosome"/>
</dbReference>
<evidence type="ECO:0000313" key="3">
    <source>
        <dbReference type="Proteomes" id="UP000194137"/>
    </source>
</evidence>
<dbReference type="PANTHER" id="PTHR43433">
    <property type="entry name" value="HYDROLASE, ALPHA/BETA FOLD FAMILY PROTEIN"/>
    <property type="match status" value="1"/>
</dbReference>
<feature type="domain" description="AB hydrolase-1" evidence="1">
    <location>
        <begin position="20"/>
        <end position="222"/>
    </location>
</feature>
<gene>
    <name evidence="2" type="ORF">CAK95_24910</name>
</gene>
<dbReference type="OrthoDB" id="5491135at2"/>
<dbReference type="Pfam" id="PF12697">
    <property type="entry name" value="Abhydrolase_6"/>
    <property type="match status" value="1"/>
</dbReference>
<dbReference type="STRING" id="1235591.CAK95_24910"/>
<name>A0A1W7A174_9HYPH</name>
<proteinExistence type="predicted"/>
<dbReference type="PRINTS" id="PR00111">
    <property type="entry name" value="ABHYDROLASE"/>
</dbReference>
<dbReference type="InterPro" id="IPR029058">
    <property type="entry name" value="AB_hydrolase_fold"/>
</dbReference>
<evidence type="ECO:0000259" key="1">
    <source>
        <dbReference type="Pfam" id="PF12697"/>
    </source>
</evidence>
<sequence>MKSLPIVLIPGLACTARLYTGQMPALGTFGPITVADHRRADHVDTIARQILDNAPRRFALAGLSMGGYIALAIMRIAPERVAKLALLDTGSRSDTPEQTERRKAQIAMAQNGQLEAINDILWPLLVHAERKDDAALKAVVTEMSLMSGAEAFVRQQQAIMTRPDSRPFLPAITCPTLVLVGDGDQLTPPHLAEEMASLIPGSRHVVVRNCGHLSTLEQPEFVTKTLMEWMKI</sequence>